<dbReference type="RefSeq" id="WP_199869054.1">
    <property type="nucleotide sequence ID" value="NZ_JAAGPU010000002.1"/>
</dbReference>
<proteinExistence type="predicted"/>
<comment type="caution">
    <text evidence="2">The sequence shown here is derived from an EMBL/GenBank/DDBJ whole genome shotgun (WGS) entry which is preliminary data.</text>
</comment>
<feature type="transmembrane region" description="Helical" evidence="1">
    <location>
        <begin position="106"/>
        <end position="126"/>
    </location>
</feature>
<organism evidence="2 3">
    <name type="scientific">Clostridium senegalense</name>
    <dbReference type="NCBI Taxonomy" id="1465809"/>
    <lineage>
        <taxon>Bacteria</taxon>
        <taxon>Bacillati</taxon>
        <taxon>Bacillota</taxon>
        <taxon>Clostridia</taxon>
        <taxon>Eubacteriales</taxon>
        <taxon>Clostridiaceae</taxon>
        <taxon>Clostridium</taxon>
    </lineage>
</organism>
<reference evidence="2 3" key="1">
    <citation type="submission" date="2020-02" db="EMBL/GenBank/DDBJ databases">
        <title>Genome assembly of a novel Clostridium senegalense strain.</title>
        <authorList>
            <person name="Gupta T.B."/>
            <person name="Jauregui R."/>
            <person name="Maclean P."/>
            <person name="Nawarathana A."/>
            <person name="Brightwell G."/>
        </authorList>
    </citation>
    <scope>NUCLEOTIDE SEQUENCE [LARGE SCALE GENOMIC DNA]</scope>
    <source>
        <strain evidence="2 3">AGRFS4</strain>
    </source>
</reference>
<name>A0A6M0H0V7_9CLOT</name>
<sequence length="149" mass="17156">MNTFNKFYKFGSQVKPKMALYSLGIVFFISVVNLIKGVTTVSIFTLLETCIVAFIVALIEHFSFKNYDILSKDKKRKNTILWTVVTNILIVGAAIIFKWFPIIEPWLGVLLFIILQCAIIAMRYSIYVMNLVDTNDLNNKLKKYQSTNK</sequence>
<dbReference type="AlphaFoldDB" id="A0A6M0H0V7"/>
<dbReference type="EMBL" id="JAAGPU010000002">
    <property type="protein sequence ID" value="NEU03723.1"/>
    <property type="molecule type" value="Genomic_DNA"/>
</dbReference>
<accession>A0A6M0H0V7</accession>
<dbReference type="Proteomes" id="UP000481872">
    <property type="component" value="Unassembled WGS sequence"/>
</dbReference>
<protein>
    <recommendedName>
        <fullName evidence="4">DUF3021 domain-containing protein</fullName>
    </recommendedName>
</protein>
<evidence type="ECO:0000256" key="1">
    <source>
        <dbReference type="SAM" id="Phobius"/>
    </source>
</evidence>
<evidence type="ECO:0000313" key="2">
    <source>
        <dbReference type="EMBL" id="NEU03723.1"/>
    </source>
</evidence>
<keyword evidence="1" id="KW-0812">Transmembrane</keyword>
<keyword evidence="3" id="KW-1185">Reference proteome</keyword>
<feature type="transmembrane region" description="Helical" evidence="1">
    <location>
        <begin position="80"/>
        <end position="100"/>
    </location>
</feature>
<evidence type="ECO:0000313" key="3">
    <source>
        <dbReference type="Proteomes" id="UP000481872"/>
    </source>
</evidence>
<keyword evidence="1" id="KW-1133">Transmembrane helix</keyword>
<evidence type="ECO:0008006" key="4">
    <source>
        <dbReference type="Google" id="ProtNLM"/>
    </source>
</evidence>
<feature type="transmembrane region" description="Helical" evidence="1">
    <location>
        <begin position="41"/>
        <end position="59"/>
    </location>
</feature>
<keyword evidence="1" id="KW-0472">Membrane</keyword>
<gene>
    <name evidence="2" type="ORF">G3M99_02395</name>
</gene>
<feature type="transmembrane region" description="Helical" evidence="1">
    <location>
        <begin position="18"/>
        <end position="35"/>
    </location>
</feature>